<keyword evidence="8 9" id="KW-0813">Transport</keyword>
<evidence type="ECO:0000256" key="5">
    <source>
        <dbReference type="ARBA" id="ARBA00022984"/>
    </source>
</evidence>
<dbReference type="Pfam" id="PF03023">
    <property type="entry name" value="MurJ"/>
    <property type="match status" value="1"/>
</dbReference>
<keyword evidence="3 8" id="KW-0812">Transmembrane</keyword>
<feature type="transmembrane region" description="Helical" evidence="8">
    <location>
        <begin position="433"/>
        <end position="453"/>
    </location>
</feature>
<feature type="transmembrane region" description="Helical" evidence="8">
    <location>
        <begin position="266"/>
        <end position="288"/>
    </location>
</feature>
<feature type="transmembrane region" description="Helical" evidence="8">
    <location>
        <begin position="88"/>
        <end position="113"/>
    </location>
</feature>
<dbReference type="InterPro" id="IPR004268">
    <property type="entry name" value="MurJ"/>
</dbReference>
<comment type="caution">
    <text evidence="10">The sequence shown here is derived from an EMBL/GenBank/DDBJ whole genome shotgun (WGS) entry which is preliminary data.</text>
</comment>
<dbReference type="Proteomes" id="UP001225134">
    <property type="component" value="Unassembled WGS sequence"/>
</dbReference>
<sequence length="504" mass="57710">MFRAGFIVMGINMLSRLLGLIREILVAYFYGSSGLTDAYFASAKISNFFTTLLGEGSLGTVFIPLYTEKKEKLGIKSANEFVYSIMNLVFNFTLTTSIITIIFSRFILKYLIGFNDAQRIETANILLKIMAGYLIFIALSGVVASFLNNHKKFIVSTSTALVFNITIIVGTLLSYKTIGIYGLGISFLLSGIFQFLMQLPMFFKIIKEYKFMINLKDPYVKEFFKLMFPTLIGIFGYQINELIDTNFAAFLKVGTISAINYASRLYLLPVGVFAISLSVVIFPSLTIAVVKENDKLKKSIFIRGLNMLAFLIIPSMIVLFFYSKDIISLIFGYGRFKKDSIIMTAEILKCYSIGLLFFSTNHLLTRAHYVHKDRKIPVFASFFSIMINVLLDYLLYKRYTHMGITLATSTAAMVNFIILFISTRTRYINFSIIKYFLFIIKTLIISIICLVISKHFTNIFLKLLIFALVYFALWSYEIINKKQNCLIERRKKHEKSFIYASYIK</sequence>
<keyword evidence="11" id="KW-1185">Reference proteome</keyword>
<dbReference type="EMBL" id="JASSPP010000010">
    <property type="protein sequence ID" value="MDK9581050.1"/>
    <property type="molecule type" value="Genomic_DNA"/>
</dbReference>
<evidence type="ECO:0000256" key="1">
    <source>
        <dbReference type="ARBA" id="ARBA00004651"/>
    </source>
</evidence>
<evidence type="ECO:0000313" key="10">
    <source>
        <dbReference type="EMBL" id="MDK9581050.1"/>
    </source>
</evidence>
<evidence type="ECO:0000256" key="4">
    <source>
        <dbReference type="ARBA" id="ARBA00022960"/>
    </source>
</evidence>
<dbReference type="RefSeq" id="WP_285153274.1">
    <property type="nucleotide sequence ID" value="NZ_JASSPP010000010.1"/>
</dbReference>
<protein>
    <recommendedName>
        <fullName evidence="8">Probable lipid II flippase MurJ</fullName>
    </recommendedName>
</protein>
<keyword evidence="6 8" id="KW-1133">Transmembrane helix</keyword>
<comment type="pathway">
    <text evidence="8">Cell wall biogenesis; peptidoglycan biosynthesis.</text>
</comment>
<feature type="transmembrane region" description="Helical" evidence="8">
    <location>
        <begin position="459"/>
        <end position="479"/>
    </location>
</feature>
<comment type="similarity">
    <text evidence="8 9">Belongs to the MurJ/MviN family.</text>
</comment>
<dbReference type="InterPro" id="IPR051050">
    <property type="entry name" value="Lipid_II_flippase_MurJ/MviN"/>
</dbReference>
<dbReference type="NCBIfam" id="TIGR01695">
    <property type="entry name" value="murJ_mviN"/>
    <property type="match status" value="1"/>
</dbReference>
<keyword evidence="8 9" id="KW-0961">Cell wall biogenesis/degradation</keyword>
<reference evidence="10 11" key="1">
    <citation type="submission" date="2023-06" db="EMBL/GenBank/DDBJ databases">
        <title>Antibody response to the Sneathia vaginalis cytopathogenic toxin A during pregnancy.</title>
        <authorList>
            <person name="Mccoy Z.T."/>
            <person name="Serrano M.G."/>
            <person name="Spaine K."/>
            <person name="Edwards D.J."/>
            <person name="Buck G.A."/>
            <person name="Jefferson K."/>
        </authorList>
    </citation>
    <scope>NUCLEOTIDE SEQUENCE [LARGE SCALE GENOMIC DNA]</scope>
    <source>
        <strain evidence="10 11">CCUG 42621</strain>
    </source>
</reference>
<proteinExistence type="inferred from homology"/>
<evidence type="ECO:0000256" key="3">
    <source>
        <dbReference type="ARBA" id="ARBA00022692"/>
    </source>
</evidence>
<dbReference type="HAMAP" id="MF_02078">
    <property type="entry name" value="MurJ_MviN"/>
    <property type="match status" value="1"/>
</dbReference>
<organism evidence="10 11">
    <name type="scientific">Sneathia sanguinegens</name>
    <dbReference type="NCBI Taxonomy" id="40543"/>
    <lineage>
        <taxon>Bacteria</taxon>
        <taxon>Fusobacteriati</taxon>
        <taxon>Fusobacteriota</taxon>
        <taxon>Fusobacteriia</taxon>
        <taxon>Fusobacteriales</taxon>
        <taxon>Leptotrichiaceae</taxon>
        <taxon>Sneathia</taxon>
    </lineage>
</organism>
<evidence type="ECO:0000256" key="7">
    <source>
        <dbReference type="ARBA" id="ARBA00023136"/>
    </source>
</evidence>
<evidence type="ECO:0000256" key="2">
    <source>
        <dbReference type="ARBA" id="ARBA00022475"/>
    </source>
</evidence>
<feature type="transmembrane region" description="Helical" evidence="8">
    <location>
        <begin position="125"/>
        <end position="146"/>
    </location>
</feature>
<keyword evidence="4 8" id="KW-0133">Cell shape</keyword>
<keyword evidence="7 8" id="KW-0472">Membrane</keyword>
<dbReference type="PANTHER" id="PTHR47019:SF1">
    <property type="entry name" value="LIPID II FLIPPASE MURJ"/>
    <property type="match status" value="1"/>
</dbReference>
<comment type="function">
    <text evidence="8 9">Involved in peptidoglycan biosynthesis. Transports lipid-linked peptidoglycan precursors from the inner to the outer leaflet of the cytoplasmic membrane.</text>
</comment>
<keyword evidence="5 8" id="KW-0573">Peptidoglycan synthesis</keyword>
<feature type="transmembrane region" description="Helical" evidence="8">
    <location>
        <begin position="179"/>
        <end position="203"/>
    </location>
</feature>
<evidence type="ECO:0000313" key="11">
    <source>
        <dbReference type="Proteomes" id="UP001225134"/>
    </source>
</evidence>
<name>A0ABT7HLW9_9FUSO</name>
<evidence type="ECO:0000256" key="9">
    <source>
        <dbReference type="PIRNR" id="PIRNR002869"/>
    </source>
</evidence>
<keyword evidence="2 8" id="KW-1003">Cell membrane</keyword>
<feature type="transmembrane region" description="Helical" evidence="8">
    <location>
        <begin position="48"/>
        <end position="67"/>
    </location>
</feature>
<comment type="subcellular location">
    <subcellularLocation>
        <location evidence="1 8">Cell membrane</location>
        <topology evidence="1 8">Multi-pass membrane protein</topology>
    </subcellularLocation>
</comment>
<dbReference type="PANTHER" id="PTHR47019">
    <property type="entry name" value="LIPID II FLIPPASE MURJ"/>
    <property type="match status" value="1"/>
</dbReference>
<dbReference type="PIRSF" id="PIRSF002869">
    <property type="entry name" value="MviN"/>
    <property type="match status" value="1"/>
</dbReference>
<dbReference type="CDD" id="cd13123">
    <property type="entry name" value="MATE_MurJ_like"/>
    <property type="match status" value="1"/>
</dbReference>
<feature type="transmembrane region" description="Helical" evidence="8">
    <location>
        <begin position="376"/>
        <end position="396"/>
    </location>
</feature>
<feature type="transmembrane region" description="Helical" evidence="8">
    <location>
        <begin position="341"/>
        <end position="364"/>
    </location>
</feature>
<feature type="transmembrane region" description="Helical" evidence="8">
    <location>
        <begin position="300"/>
        <end position="321"/>
    </location>
</feature>
<dbReference type="PRINTS" id="PR01806">
    <property type="entry name" value="VIRFACTRMVIN"/>
</dbReference>
<accession>A0ABT7HLW9</accession>
<evidence type="ECO:0000256" key="8">
    <source>
        <dbReference type="HAMAP-Rule" id="MF_02078"/>
    </source>
</evidence>
<gene>
    <name evidence="8 10" type="primary">murJ</name>
    <name evidence="10" type="ORF">QQA45_06020</name>
</gene>
<feature type="transmembrane region" description="Helical" evidence="8">
    <location>
        <begin position="153"/>
        <end position="173"/>
    </location>
</feature>
<feature type="transmembrane region" description="Helical" evidence="8">
    <location>
        <begin position="402"/>
        <end position="421"/>
    </location>
</feature>
<evidence type="ECO:0000256" key="6">
    <source>
        <dbReference type="ARBA" id="ARBA00022989"/>
    </source>
</evidence>